<dbReference type="RefSeq" id="XP_056468581.1">
    <property type="nucleotide sequence ID" value="XM_056623593.1"/>
</dbReference>
<gene>
    <name evidence="1" type="ORF">N7532_011102</name>
</gene>
<dbReference type="OrthoDB" id="4363010at2759"/>
<dbReference type="GeneID" id="81362572"/>
<dbReference type="EMBL" id="JAPQKI010000011">
    <property type="protein sequence ID" value="KAJ5082059.1"/>
    <property type="molecule type" value="Genomic_DNA"/>
</dbReference>
<dbReference type="AlphaFoldDB" id="A0A9W9EHV3"/>
<proteinExistence type="predicted"/>
<sequence>MSSNSWIESAKCFFGRQPLEAPESPRQAFRVDGIPVNRQNELVHDLRSMAEQDPVLREAFANLIVRSLMSKGDGFVCAFATVNKGITTPYEDVDGVDVNIIAVPGIGDNALGSWTSPDGRVWLFGFLPEDKRNVRVLLYGHSTTRRGDSMDESIDKLGDNLLERIYIWSSDYPHQALPRWLGAQEGTYHSS</sequence>
<comment type="caution">
    <text evidence="1">The sequence shown here is derived from an EMBL/GenBank/DDBJ whole genome shotgun (WGS) entry which is preliminary data.</text>
</comment>
<evidence type="ECO:0000313" key="2">
    <source>
        <dbReference type="Proteomes" id="UP001149074"/>
    </source>
</evidence>
<organism evidence="1 2">
    <name type="scientific">Penicillium argentinense</name>
    <dbReference type="NCBI Taxonomy" id="1131581"/>
    <lineage>
        <taxon>Eukaryota</taxon>
        <taxon>Fungi</taxon>
        <taxon>Dikarya</taxon>
        <taxon>Ascomycota</taxon>
        <taxon>Pezizomycotina</taxon>
        <taxon>Eurotiomycetes</taxon>
        <taxon>Eurotiomycetidae</taxon>
        <taxon>Eurotiales</taxon>
        <taxon>Aspergillaceae</taxon>
        <taxon>Penicillium</taxon>
    </lineage>
</organism>
<reference evidence="1" key="1">
    <citation type="submission" date="2022-11" db="EMBL/GenBank/DDBJ databases">
        <authorList>
            <person name="Petersen C."/>
        </authorList>
    </citation>
    <scope>NUCLEOTIDE SEQUENCE</scope>
    <source>
        <strain evidence="1">IBT 30761</strain>
    </source>
</reference>
<keyword evidence="2" id="KW-1185">Reference proteome</keyword>
<protein>
    <submittedName>
        <fullName evidence="1">Ankyrin repeat-containing protein</fullName>
    </submittedName>
</protein>
<accession>A0A9W9EHV3</accession>
<dbReference type="Proteomes" id="UP001149074">
    <property type="component" value="Unassembled WGS sequence"/>
</dbReference>
<evidence type="ECO:0000313" key="1">
    <source>
        <dbReference type="EMBL" id="KAJ5082059.1"/>
    </source>
</evidence>
<name>A0A9W9EHV3_9EURO</name>
<reference evidence="1" key="2">
    <citation type="journal article" date="2023" name="IMA Fungus">
        <title>Comparative genomic study of the Penicillium genus elucidates a diverse pangenome and 15 lateral gene transfer events.</title>
        <authorList>
            <person name="Petersen C."/>
            <person name="Sorensen T."/>
            <person name="Nielsen M.R."/>
            <person name="Sondergaard T.E."/>
            <person name="Sorensen J.L."/>
            <person name="Fitzpatrick D.A."/>
            <person name="Frisvad J.C."/>
            <person name="Nielsen K.L."/>
        </authorList>
    </citation>
    <scope>NUCLEOTIDE SEQUENCE</scope>
    <source>
        <strain evidence="1">IBT 30761</strain>
    </source>
</reference>